<dbReference type="HOGENOM" id="CLU_1491808_0_0_1"/>
<accession>M4BS67</accession>
<evidence type="ECO:0000313" key="1">
    <source>
        <dbReference type="EnsemblProtists" id="HpaP809258"/>
    </source>
</evidence>
<dbReference type="EMBL" id="JH598687">
    <property type="status" value="NOT_ANNOTATED_CDS"/>
    <property type="molecule type" value="Genomic_DNA"/>
</dbReference>
<name>M4BS67_HYAAE</name>
<keyword evidence="2" id="KW-1185">Reference proteome</keyword>
<organism evidence="1 2">
    <name type="scientific">Hyaloperonospora arabidopsidis (strain Emoy2)</name>
    <name type="common">Downy mildew agent</name>
    <name type="synonym">Peronospora arabidopsidis</name>
    <dbReference type="NCBI Taxonomy" id="559515"/>
    <lineage>
        <taxon>Eukaryota</taxon>
        <taxon>Sar</taxon>
        <taxon>Stramenopiles</taxon>
        <taxon>Oomycota</taxon>
        <taxon>Peronosporomycetes</taxon>
        <taxon>Peronosporales</taxon>
        <taxon>Peronosporaceae</taxon>
        <taxon>Hyaloperonospora</taxon>
    </lineage>
</organism>
<proteinExistence type="predicted"/>
<reference evidence="2" key="1">
    <citation type="journal article" date="2010" name="Science">
        <title>Signatures of adaptation to obligate biotrophy in the Hyaloperonospora arabidopsidis genome.</title>
        <authorList>
            <person name="Baxter L."/>
            <person name="Tripathy S."/>
            <person name="Ishaque N."/>
            <person name="Boot N."/>
            <person name="Cabral A."/>
            <person name="Kemen E."/>
            <person name="Thines M."/>
            <person name="Ah-Fong A."/>
            <person name="Anderson R."/>
            <person name="Badejoko W."/>
            <person name="Bittner-Eddy P."/>
            <person name="Boore J.L."/>
            <person name="Chibucos M.C."/>
            <person name="Coates M."/>
            <person name="Dehal P."/>
            <person name="Delehaunty K."/>
            <person name="Dong S."/>
            <person name="Downton P."/>
            <person name="Dumas B."/>
            <person name="Fabro G."/>
            <person name="Fronick C."/>
            <person name="Fuerstenberg S.I."/>
            <person name="Fulton L."/>
            <person name="Gaulin E."/>
            <person name="Govers F."/>
            <person name="Hughes L."/>
            <person name="Humphray S."/>
            <person name="Jiang R.H."/>
            <person name="Judelson H."/>
            <person name="Kamoun S."/>
            <person name="Kyung K."/>
            <person name="Meijer H."/>
            <person name="Minx P."/>
            <person name="Morris P."/>
            <person name="Nelson J."/>
            <person name="Phuntumart V."/>
            <person name="Qutob D."/>
            <person name="Rehmany A."/>
            <person name="Rougon-Cardoso A."/>
            <person name="Ryden P."/>
            <person name="Torto-Alalibo T."/>
            <person name="Studholme D."/>
            <person name="Wang Y."/>
            <person name="Win J."/>
            <person name="Wood J."/>
            <person name="Clifton S.W."/>
            <person name="Rogers J."/>
            <person name="Van den Ackerveken G."/>
            <person name="Jones J.D."/>
            <person name="McDowell J.M."/>
            <person name="Beynon J."/>
            <person name="Tyler B.M."/>
        </authorList>
    </citation>
    <scope>NUCLEOTIDE SEQUENCE [LARGE SCALE GENOMIC DNA]</scope>
    <source>
        <strain evidence="2">Emoy2</strain>
    </source>
</reference>
<evidence type="ECO:0000313" key="2">
    <source>
        <dbReference type="Proteomes" id="UP000011713"/>
    </source>
</evidence>
<dbReference type="VEuPathDB" id="FungiDB:HpaG809258"/>
<sequence length="181" mass="21470">MEEAVNYVCSLTVTMRMRHWRRIQHPVRIMQSSRTRSMNSKSWPFSEKKALGAMRKWSRPLRTSVTMCTLHSVWRNVYVKRLAKRWQHRPLVLELLLPRKWQVAGHFVRGETTDEEADAFVRWVQRTRRRSSMYVLRASVSVADVRLERKLRYDYAKLKARGQWCNRTRYGSVTTVAASAG</sequence>
<dbReference type="Proteomes" id="UP000011713">
    <property type="component" value="Unassembled WGS sequence"/>
</dbReference>
<dbReference type="EnsemblProtists" id="HpaT809258">
    <property type="protein sequence ID" value="HpaP809258"/>
    <property type="gene ID" value="HpaG809258"/>
</dbReference>
<dbReference type="InParanoid" id="M4BS67"/>
<dbReference type="AlphaFoldDB" id="M4BS67"/>
<protein>
    <submittedName>
        <fullName evidence="1">Uncharacterized protein</fullName>
    </submittedName>
</protein>
<reference evidence="1" key="2">
    <citation type="submission" date="2015-06" db="UniProtKB">
        <authorList>
            <consortium name="EnsemblProtists"/>
        </authorList>
    </citation>
    <scope>IDENTIFICATION</scope>
    <source>
        <strain evidence="1">Emoy2</strain>
    </source>
</reference>